<sequence>QFWWPTLNNDVAWYLKTCHQCQLRSLEKVIIPPTVASPTPLFRKAYTDLM</sequence>
<reference evidence="3" key="2">
    <citation type="submission" date="2015-01" db="EMBL/GenBank/DDBJ databases">
        <title>Evolutionary Origins and Diversification of the Mycorrhizal Mutualists.</title>
        <authorList>
            <consortium name="DOE Joint Genome Institute"/>
            <consortium name="Mycorrhizal Genomics Consortium"/>
            <person name="Kohler A."/>
            <person name="Kuo A."/>
            <person name="Nagy L.G."/>
            <person name="Floudas D."/>
            <person name="Copeland A."/>
            <person name="Barry K.W."/>
            <person name="Cichocki N."/>
            <person name="Veneault-Fourrey C."/>
            <person name="LaButti K."/>
            <person name="Lindquist E.A."/>
            <person name="Lipzen A."/>
            <person name="Lundell T."/>
            <person name="Morin E."/>
            <person name="Murat C."/>
            <person name="Riley R."/>
            <person name="Ohm R."/>
            <person name="Sun H."/>
            <person name="Tunlid A."/>
            <person name="Henrissat B."/>
            <person name="Grigoriev I.V."/>
            <person name="Hibbett D.S."/>
            <person name="Martin F."/>
        </authorList>
    </citation>
    <scope>NUCLEOTIDE SEQUENCE [LARGE SCALE GENOMIC DNA]</scope>
    <source>
        <strain evidence="3">UH-Slu-Lm8-n1</strain>
    </source>
</reference>
<name>A0A0D0AM53_9AGAM</name>
<reference evidence="2 3" key="1">
    <citation type="submission" date="2014-04" db="EMBL/GenBank/DDBJ databases">
        <authorList>
            <consortium name="DOE Joint Genome Institute"/>
            <person name="Kuo A."/>
            <person name="Ruytinx J."/>
            <person name="Rineau F."/>
            <person name="Colpaert J."/>
            <person name="Kohler A."/>
            <person name="Nagy L.G."/>
            <person name="Floudas D."/>
            <person name="Copeland A."/>
            <person name="Barry K.W."/>
            <person name="Cichocki N."/>
            <person name="Veneault-Fourrey C."/>
            <person name="LaButti K."/>
            <person name="Lindquist E.A."/>
            <person name="Lipzen A."/>
            <person name="Lundell T."/>
            <person name="Morin E."/>
            <person name="Murat C."/>
            <person name="Sun H."/>
            <person name="Tunlid A."/>
            <person name="Henrissat B."/>
            <person name="Grigoriev I.V."/>
            <person name="Hibbett D.S."/>
            <person name="Martin F."/>
            <person name="Nordberg H.P."/>
            <person name="Cantor M.N."/>
            <person name="Hua S.X."/>
        </authorList>
    </citation>
    <scope>NUCLEOTIDE SEQUENCE [LARGE SCALE GENOMIC DNA]</scope>
    <source>
        <strain evidence="2 3">UH-Slu-Lm8-n1</strain>
    </source>
</reference>
<dbReference type="Gene3D" id="1.10.340.70">
    <property type="match status" value="1"/>
</dbReference>
<feature type="domain" description="Integrase zinc-binding" evidence="1">
    <location>
        <begin position="1"/>
        <end position="24"/>
    </location>
</feature>
<feature type="non-terminal residue" evidence="2">
    <location>
        <position position="1"/>
    </location>
</feature>
<organism evidence="2 3">
    <name type="scientific">Suillus luteus UH-Slu-Lm8-n1</name>
    <dbReference type="NCBI Taxonomy" id="930992"/>
    <lineage>
        <taxon>Eukaryota</taxon>
        <taxon>Fungi</taxon>
        <taxon>Dikarya</taxon>
        <taxon>Basidiomycota</taxon>
        <taxon>Agaricomycotina</taxon>
        <taxon>Agaricomycetes</taxon>
        <taxon>Agaricomycetidae</taxon>
        <taxon>Boletales</taxon>
        <taxon>Suillineae</taxon>
        <taxon>Suillaceae</taxon>
        <taxon>Suillus</taxon>
    </lineage>
</organism>
<proteinExistence type="predicted"/>
<dbReference type="Proteomes" id="UP000054485">
    <property type="component" value="Unassembled WGS sequence"/>
</dbReference>
<evidence type="ECO:0000259" key="1">
    <source>
        <dbReference type="Pfam" id="PF17921"/>
    </source>
</evidence>
<evidence type="ECO:0000313" key="2">
    <source>
        <dbReference type="EMBL" id="KIK35317.1"/>
    </source>
</evidence>
<evidence type="ECO:0000313" key="3">
    <source>
        <dbReference type="Proteomes" id="UP000054485"/>
    </source>
</evidence>
<dbReference type="Pfam" id="PF17921">
    <property type="entry name" value="Integrase_H2C2"/>
    <property type="match status" value="1"/>
</dbReference>
<protein>
    <recommendedName>
        <fullName evidence="1">Integrase zinc-binding domain-containing protein</fullName>
    </recommendedName>
</protein>
<dbReference type="OrthoDB" id="446925at2759"/>
<accession>A0A0D0AM53</accession>
<dbReference type="InterPro" id="IPR041588">
    <property type="entry name" value="Integrase_H2C2"/>
</dbReference>
<dbReference type="STRING" id="930992.A0A0D0AM53"/>
<gene>
    <name evidence="2" type="ORF">CY34DRAFT_31913</name>
</gene>
<feature type="non-terminal residue" evidence="2">
    <location>
        <position position="50"/>
    </location>
</feature>
<dbReference type="AlphaFoldDB" id="A0A0D0AM53"/>
<dbReference type="HOGENOM" id="CLU_2910593_0_0_1"/>
<dbReference type="InParanoid" id="A0A0D0AM53"/>
<keyword evidence="3" id="KW-1185">Reference proteome</keyword>
<dbReference type="EMBL" id="KN835637">
    <property type="protein sequence ID" value="KIK35317.1"/>
    <property type="molecule type" value="Genomic_DNA"/>
</dbReference>